<dbReference type="GO" id="GO:0005275">
    <property type="term" value="F:amine transmembrane transporter activity"/>
    <property type="evidence" value="ECO:0007669"/>
    <property type="project" value="TreeGrafter"/>
</dbReference>
<evidence type="ECO:0000256" key="8">
    <source>
        <dbReference type="SAM" id="MobiDB-lite"/>
    </source>
</evidence>
<feature type="transmembrane region" description="Helical" evidence="7">
    <location>
        <begin position="203"/>
        <end position="226"/>
    </location>
</feature>
<keyword evidence="4 7" id="KW-0812">Transmembrane</keyword>
<evidence type="ECO:0000256" key="4">
    <source>
        <dbReference type="ARBA" id="ARBA00022692"/>
    </source>
</evidence>
<dbReference type="EMBL" id="CP041040">
    <property type="protein sequence ID" value="QDE33463.1"/>
    <property type="molecule type" value="Genomic_DNA"/>
</dbReference>
<evidence type="ECO:0000256" key="1">
    <source>
        <dbReference type="ARBA" id="ARBA00004141"/>
    </source>
</evidence>
<proteinExistence type="inferred from homology"/>
<feature type="compositionally biased region" description="Low complexity" evidence="8">
    <location>
        <begin position="300"/>
        <end position="317"/>
    </location>
</feature>
<dbReference type="OrthoDB" id="9815258at2"/>
<dbReference type="CDD" id="cd06261">
    <property type="entry name" value="TM_PBP2"/>
    <property type="match status" value="1"/>
</dbReference>
<feature type="compositionally biased region" description="Basic and acidic residues" evidence="8">
    <location>
        <begin position="318"/>
        <end position="335"/>
    </location>
</feature>
<keyword evidence="2 7" id="KW-0813">Transport</keyword>
<dbReference type="SUPFAM" id="SSF161098">
    <property type="entry name" value="MetI-like"/>
    <property type="match status" value="1"/>
</dbReference>
<evidence type="ECO:0000313" key="11">
    <source>
        <dbReference type="Proteomes" id="UP000316125"/>
    </source>
</evidence>
<evidence type="ECO:0000256" key="6">
    <source>
        <dbReference type="ARBA" id="ARBA00023136"/>
    </source>
</evidence>
<dbReference type="GO" id="GO:0043190">
    <property type="term" value="C:ATP-binding cassette (ABC) transporter complex"/>
    <property type="evidence" value="ECO:0007669"/>
    <property type="project" value="TreeGrafter"/>
</dbReference>
<dbReference type="RefSeq" id="WP_140035760.1">
    <property type="nucleotide sequence ID" value="NZ_CP041040.1"/>
</dbReference>
<feature type="transmembrane region" description="Helical" evidence="7">
    <location>
        <begin position="136"/>
        <end position="163"/>
    </location>
</feature>
<dbReference type="Pfam" id="PF00528">
    <property type="entry name" value="BPD_transp_1"/>
    <property type="match status" value="1"/>
</dbReference>
<evidence type="ECO:0000256" key="7">
    <source>
        <dbReference type="RuleBase" id="RU363032"/>
    </source>
</evidence>
<evidence type="ECO:0000313" key="10">
    <source>
        <dbReference type="EMBL" id="QDE33463.1"/>
    </source>
</evidence>
<keyword evidence="5 7" id="KW-1133">Transmembrane helix</keyword>
<evidence type="ECO:0000259" key="9">
    <source>
        <dbReference type="PROSITE" id="PS50928"/>
    </source>
</evidence>
<dbReference type="InterPro" id="IPR035906">
    <property type="entry name" value="MetI-like_sf"/>
</dbReference>
<dbReference type="Gene3D" id="1.10.3720.10">
    <property type="entry name" value="MetI-like"/>
    <property type="match status" value="1"/>
</dbReference>
<evidence type="ECO:0000256" key="3">
    <source>
        <dbReference type="ARBA" id="ARBA00022475"/>
    </source>
</evidence>
<reference evidence="10 11" key="1">
    <citation type="submission" date="2019-06" db="EMBL/GenBank/DDBJ databases">
        <title>Complete genome of Microbacterium foliorum M2.</title>
        <authorList>
            <person name="Cao G."/>
        </authorList>
    </citation>
    <scope>NUCLEOTIDE SEQUENCE [LARGE SCALE GENOMIC DNA]</scope>
    <source>
        <strain evidence="10 11">M2</strain>
    </source>
</reference>
<gene>
    <name evidence="10" type="ORF">FIV50_00770</name>
</gene>
<feature type="domain" description="ABC transmembrane type-1" evidence="9">
    <location>
        <begin position="89"/>
        <end position="268"/>
    </location>
</feature>
<feature type="transmembrane region" description="Helical" evidence="7">
    <location>
        <begin position="93"/>
        <end position="115"/>
    </location>
</feature>
<evidence type="ECO:0000256" key="5">
    <source>
        <dbReference type="ARBA" id="ARBA00022989"/>
    </source>
</evidence>
<keyword evidence="3" id="KW-1003">Cell membrane</keyword>
<feature type="transmembrane region" description="Helical" evidence="7">
    <location>
        <begin position="45"/>
        <end position="64"/>
    </location>
</feature>
<organism evidence="10 11">
    <name type="scientific">Microbacterium foliorum</name>
    <dbReference type="NCBI Taxonomy" id="104336"/>
    <lineage>
        <taxon>Bacteria</taxon>
        <taxon>Bacillati</taxon>
        <taxon>Actinomycetota</taxon>
        <taxon>Actinomycetes</taxon>
        <taxon>Micrococcales</taxon>
        <taxon>Microbacteriaceae</taxon>
        <taxon>Microbacterium</taxon>
    </lineage>
</organism>
<comment type="similarity">
    <text evidence="7">Belongs to the binding-protein-dependent transport system permease family.</text>
</comment>
<name>A0A4Y5YLW1_9MICO</name>
<feature type="region of interest" description="Disordered" evidence="8">
    <location>
        <begin position="300"/>
        <end position="344"/>
    </location>
</feature>
<feature type="transmembrane region" description="Helical" evidence="7">
    <location>
        <begin position="69"/>
        <end position="87"/>
    </location>
</feature>
<dbReference type="Proteomes" id="UP000316125">
    <property type="component" value="Chromosome"/>
</dbReference>
<dbReference type="PANTHER" id="PTHR47737:SF1">
    <property type="entry name" value="GLYCINE BETAINE_PROLINE BETAINE TRANSPORT SYSTEM PERMEASE PROTEIN PROW"/>
    <property type="match status" value="1"/>
</dbReference>
<keyword evidence="6 7" id="KW-0472">Membrane</keyword>
<accession>A0A4Y5YLW1</accession>
<dbReference type="GO" id="GO:0031460">
    <property type="term" value="P:glycine betaine transport"/>
    <property type="evidence" value="ECO:0007669"/>
    <property type="project" value="TreeGrafter"/>
</dbReference>
<dbReference type="InterPro" id="IPR000515">
    <property type="entry name" value="MetI-like"/>
</dbReference>
<comment type="subcellular location">
    <subcellularLocation>
        <location evidence="7">Cell membrane</location>
        <topology evidence="7">Multi-pass membrane protein</topology>
    </subcellularLocation>
    <subcellularLocation>
        <location evidence="1">Membrane</location>
        <topology evidence="1">Multi-pass membrane protein</topology>
    </subcellularLocation>
</comment>
<sequence>MDGFRIPLGSWIATGVDWIKTNLDGLLDVISFVVSFLVDGLTRALLSPHFVVIIVIAAFIAWLVRSWQLAIGTVISFVLIVAMGLWVPAMQTLALVLVAAVIAVLIAVPLGIWSARNATVRAVLKPVLDFMQTMPAFVYLIPAIVFFSIGVVPGLVATVIFALPPGVRLTELGIRGVDSETVEAGQAFGAKPGQILRGIQLPLAMPTILAGVNQVIMLALSMAVIAGMAGADGLGKIVVEAISTINIAKGVEAGLGVVLIAVFLDRVTAALGDLGSNRSSLLGLLARRRTQKRLAAASASASASADAPASAPASAEAADAKDAADAAERLKESPRRTAVGGGVH</sequence>
<dbReference type="PROSITE" id="PS50928">
    <property type="entry name" value="ABC_TM1"/>
    <property type="match status" value="1"/>
</dbReference>
<dbReference type="PANTHER" id="PTHR47737">
    <property type="entry name" value="GLYCINE BETAINE/PROLINE BETAINE TRANSPORT SYSTEM PERMEASE PROTEIN PROW"/>
    <property type="match status" value="1"/>
</dbReference>
<dbReference type="FunFam" id="1.10.3720.10:FF:000001">
    <property type="entry name" value="Glycine betaine ABC transporter, permease"/>
    <property type="match status" value="1"/>
</dbReference>
<dbReference type="GO" id="GO:0015871">
    <property type="term" value="P:choline transport"/>
    <property type="evidence" value="ECO:0007669"/>
    <property type="project" value="TreeGrafter"/>
</dbReference>
<dbReference type="GO" id="GO:0015226">
    <property type="term" value="F:carnitine transmembrane transporter activity"/>
    <property type="evidence" value="ECO:0007669"/>
    <property type="project" value="TreeGrafter"/>
</dbReference>
<evidence type="ECO:0000256" key="2">
    <source>
        <dbReference type="ARBA" id="ARBA00022448"/>
    </source>
</evidence>
<dbReference type="AlphaFoldDB" id="A0A4Y5YLW1"/>
<protein>
    <submittedName>
        <fullName evidence="10">Proline/glycine betaine ABC transporter permease</fullName>
    </submittedName>
</protein>